<feature type="compositionally biased region" description="Basic and acidic residues" evidence="7">
    <location>
        <begin position="29"/>
        <end position="38"/>
    </location>
</feature>
<evidence type="ECO:0000256" key="7">
    <source>
        <dbReference type="SAM" id="MobiDB-lite"/>
    </source>
</evidence>
<comment type="subcellular location">
    <subcellularLocation>
        <location evidence="1">Nucleus</location>
    </subcellularLocation>
</comment>
<dbReference type="InterPro" id="IPR039355">
    <property type="entry name" value="Transcription_factor_GATA"/>
</dbReference>
<dbReference type="Pfam" id="PF00320">
    <property type="entry name" value="GATA"/>
    <property type="match status" value="2"/>
</dbReference>
<evidence type="ECO:0000256" key="1">
    <source>
        <dbReference type="ARBA" id="ARBA00004123"/>
    </source>
</evidence>
<dbReference type="GO" id="GO:0008270">
    <property type="term" value="F:zinc ion binding"/>
    <property type="evidence" value="ECO:0007669"/>
    <property type="project" value="UniProtKB-KW"/>
</dbReference>
<dbReference type="GO" id="GO:0000978">
    <property type="term" value="F:RNA polymerase II cis-regulatory region sequence-specific DNA binding"/>
    <property type="evidence" value="ECO:0007669"/>
    <property type="project" value="TreeGrafter"/>
</dbReference>
<dbReference type="InterPro" id="IPR013088">
    <property type="entry name" value="Znf_NHR/GATA"/>
</dbReference>
<feature type="domain" description="GATA-type" evidence="8">
    <location>
        <begin position="556"/>
        <end position="584"/>
    </location>
</feature>
<feature type="compositionally biased region" description="Low complexity" evidence="7">
    <location>
        <begin position="384"/>
        <end position="406"/>
    </location>
</feature>
<dbReference type="GO" id="GO:0005634">
    <property type="term" value="C:nucleus"/>
    <property type="evidence" value="ECO:0007669"/>
    <property type="project" value="UniProtKB-SubCell"/>
</dbReference>
<protein>
    <recommendedName>
        <fullName evidence="8">GATA-type domain-containing protein</fullName>
    </recommendedName>
</protein>
<dbReference type="PANTHER" id="PTHR10071">
    <property type="entry name" value="TRANSCRIPTION FACTOR GATA FAMILY MEMBER"/>
    <property type="match status" value="1"/>
</dbReference>
<feature type="compositionally biased region" description="Polar residues" evidence="7">
    <location>
        <begin position="1"/>
        <end position="28"/>
    </location>
</feature>
<keyword evidence="3 6" id="KW-0863">Zinc-finger</keyword>
<feature type="compositionally biased region" description="Basic and acidic residues" evidence="7">
    <location>
        <begin position="478"/>
        <end position="488"/>
    </location>
</feature>
<keyword evidence="4" id="KW-0862">Zinc</keyword>
<dbReference type="InterPro" id="IPR000679">
    <property type="entry name" value="Znf_GATA"/>
</dbReference>
<dbReference type="OrthoDB" id="515401at2759"/>
<dbReference type="GO" id="GO:0000981">
    <property type="term" value="F:DNA-binding transcription factor activity, RNA polymerase II-specific"/>
    <property type="evidence" value="ECO:0007669"/>
    <property type="project" value="TreeGrafter"/>
</dbReference>
<reference evidence="9 10" key="1">
    <citation type="journal article" date="2018" name="Front. Microbiol.">
        <title>Prospects for Fungal Bioremediation of Acidic Radioactive Waste Sites: Characterization and Genome Sequence of Rhodotorula taiwanensis MD1149.</title>
        <authorList>
            <person name="Tkavc R."/>
            <person name="Matrosova V.Y."/>
            <person name="Grichenko O.E."/>
            <person name="Gostincar C."/>
            <person name="Volpe R.P."/>
            <person name="Klimenkova P."/>
            <person name="Gaidamakova E.K."/>
            <person name="Zhou C.E."/>
            <person name="Stewart B.J."/>
            <person name="Lyman M.G."/>
            <person name="Malfatti S.A."/>
            <person name="Rubinfeld B."/>
            <person name="Courtot M."/>
            <person name="Singh J."/>
            <person name="Dalgard C.L."/>
            <person name="Hamilton T."/>
            <person name="Frey K.G."/>
            <person name="Gunde-Cimerman N."/>
            <person name="Dugan L."/>
            <person name="Daly M.J."/>
        </authorList>
    </citation>
    <scope>NUCLEOTIDE SEQUENCE [LARGE SCALE GENOMIC DNA]</scope>
    <source>
        <strain evidence="9 10">MD1149</strain>
    </source>
</reference>
<feature type="compositionally biased region" description="Low complexity" evidence="7">
    <location>
        <begin position="541"/>
        <end position="552"/>
    </location>
</feature>
<evidence type="ECO:0000256" key="2">
    <source>
        <dbReference type="ARBA" id="ARBA00022723"/>
    </source>
</evidence>
<dbReference type="PROSITE" id="PS50114">
    <property type="entry name" value="GATA_ZN_FINGER_2"/>
    <property type="match status" value="2"/>
</dbReference>
<feature type="compositionally biased region" description="Low complexity" evidence="7">
    <location>
        <begin position="430"/>
        <end position="442"/>
    </location>
</feature>
<feature type="region of interest" description="Disordered" evidence="7">
    <location>
        <begin position="1"/>
        <end position="112"/>
    </location>
</feature>
<evidence type="ECO:0000256" key="6">
    <source>
        <dbReference type="PROSITE-ProRule" id="PRU00094"/>
    </source>
</evidence>
<evidence type="ECO:0000256" key="3">
    <source>
        <dbReference type="ARBA" id="ARBA00022771"/>
    </source>
</evidence>
<dbReference type="SUPFAM" id="SSF57716">
    <property type="entry name" value="Glucocorticoid receptor-like (DNA-binding domain)"/>
    <property type="match status" value="2"/>
</dbReference>
<evidence type="ECO:0000313" key="9">
    <source>
        <dbReference type="EMBL" id="POY72681.1"/>
    </source>
</evidence>
<dbReference type="CDD" id="cd00202">
    <property type="entry name" value="ZnF_GATA"/>
    <property type="match status" value="2"/>
</dbReference>
<dbReference type="PROSITE" id="PS00344">
    <property type="entry name" value="GATA_ZN_FINGER_1"/>
    <property type="match status" value="1"/>
</dbReference>
<evidence type="ECO:0000313" key="10">
    <source>
        <dbReference type="Proteomes" id="UP000237144"/>
    </source>
</evidence>
<dbReference type="GO" id="GO:0045944">
    <property type="term" value="P:positive regulation of transcription by RNA polymerase II"/>
    <property type="evidence" value="ECO:0007669"/>
    <property type="project" value="TreeGrafter"/>
</dbReference>
<feature type="region of interest" description="Disordered" evidence="7">
    <location>
        <begin position="527"/>
        <end position="554"/>
    </location>
</feature>
<dbReference type="SMART" id="SM00401">
    <property type="entry name" value="ZnF_GATA"/>
    <property type="match status" value="2"/>
</dbReference>
<keyword evidence="10" id="KW-1185">Reference proteome</keyword>
<comment type="caution">
    <text evidence="9">The sequence shown here is derived from an EMBL/GenBank/DDBJ whole genome shotgun (WGS) entry which is preliminary data.</text>
</comment>
<dbReference type="EMBL" id="PJQD01000048">
    <property type="protein sequence ID" value="POY72681.1"/>
    <property type="molecule type" value="Genomic_DNA"/>
</dbReference>
<feature type="region of interest" description="Disordered" evidence="7">
    <location>
        <begin position="382"/>
        <end position="491"/>
    </location>
</feature>
<proteinExistence type="predicted"/>
<accession>A0A2S5B7H9</accession>
<keyword evidence="2" id="KW-0479">Metal-binding</keyword>
<dbReference type="PANTHER" id="PTHR10071:SF281">
    <property type="entry name" value="BOX A-BINDING FACTOR-RELATED"/>
    <property type="match status" value="1"/>
</dbReference>
<dbReference type="Gene3D" id="3.30.50.10">
    <property type="entry name" value="Erythroid Transcription Factor GATA-1, subunit A"/>
    <property type="match status" value="2"/>
</dbReference>
<evidence type="ECO:0000259" key="8">
    <source>
        <dbReference type="PROSITE" id="PS50114"/>
    </source>
</evidence>
<dbReference type="AlphaFoldDB" id="A0A2S5B7H9"/>
<feature type="domain" description="GATA-type" evidence="8">
    <location>
        <begin position="486"/>
        <end position="539"/>
    </location>
</feature>
<dbReference type="GO" id="GO:0000122">
    <property type="term" value="P:negative regulation of transcription by RNA polymerase II"/>
    <property type="evidence" value="ECO:0007669"/>
    <property type="project" value="TreeGrafter"/>
</dbReference>
<feature type="compositionally biased region" description="Low complexity" evidence="7">
    <location>
        <begin position="76"/>
        <end position="85"/>
    </location>
</feature>
<organism evidence="9 10">
    <name type="scientific">Rhodotorula taiwanensis</name>
    <dbReference type="NCBI Taxonomy" id="741276"/>
    <lineage>
        <taxon>Eukaryota</taxon>
        <taxon>Fungi</taxon>
        <taxon>Dikarya</taxon>
        <taxon>Basidiomycota</taxon>
        <taxon>Pucciniomycotina</taxon>
        <taxon>Microbotryomycetes</taxon>
        <taxon>Sporidiobolales</taxon>
        <taxon>Sporidiobolaceae</taxon>
        <taxon>Rhodotorula</taxon>
    </lineage>
</organism>
<dbReference type="PRINTS" id="PR00619">
    <property type="entry name" value="GATAZNFINGER"/>
</dbReference>
<sequence>MEQRQGTLMHSPALQSGHSDMYGLQSSVEAHERRKATEDLEAFLRTTLQQAQPSDRVPPQPPTFGGHVNGGGRPGPGSRKGSSFSARPPSVGSGSRTPVPQPSVLHAPQPRVPFHASPDWSYTNLPPVSTTSHHTGIVSTPSWTAVIPANSAGANTGSNVTSAMQASGLPSPAQMPPPPTTSGIHSTSYTYQHLQPSPSQGFALPPMNGADTSLASAATTFPFASTSTATMPSPSLPPNATIFSDLPSALSSAPPIGAPPAFFSSYGMYQPVVAPYPRFLTPSPEPSVLGDLELELGPSAGEFVPNGDGLDDVWKDLEERDGLNGPDGLVPIKKDPFEGMTLAQMRSRANSLEAVDRAAARYNPFASDAMVTSAAEEVKNAAQSMSMSVSPPSDDPGGTASSTSGPGKKGKRKANGANGGTAGLSKKNRAAGSAAASLAPSPENENDHPDGSRPALAGGGRKNRNPHSTQLPGPRRIGKIDPAEEGHEGPICSHCGSVTTPLWRRGPDDELLCNACGLYLKLHGKSRPKTFGKSGTPRRTSAGAAAQAASSGVPPSCNNCGATSTPMWRKDAEGNLCCNACSLYCESFVSFDLEKLAY</sequence>
<gene>
    <name evidence="9" type="ORF">BMF94_4510</name>
</gene>
<keyword evidence="5" id="KW-0539">Nucleus</keyword>
<evidence type="ECO:0000256" key="4">
    <source>
        <dbReference type="ARBA" id="ARBA00022833"/>
    </source>
</evidence>
<evidence type="ECO:0000256" key="5">
    <source>
        <dbReference type="ARBA" id="ARBA00023242"/>
    </source>
</evidence>
<dbReference type="Proteomes" id="UP000237144">
    <property type="component" value="Unassembled WGS sequence"/>
</dbReference>
<name>A0A2S5B7H9_9BASI</name>
<dbReference type="STRING" id="741276.A0A2S5B7H9"/>